<keyword evidence="5" id="KW-0997">Cell inner membrane</keyword>
<comment type="subcellular location">
    <subcellularLocation>
        <location evidence="1">Cell inner membrane</location>
        <topology evidence="1">Multi-pass membrane protein</topology>
    </subcellularLocation>
</comment>
<evidence type="ECO:0000256" key="9">
    <source>
        <dbReference type="SAM" id="Phobius"/>
    </source>
</evidence>
<evidence type="ECO:0000256" key="6">
    <source>
        <dbReference type="ARBA" id="ARBA00022692"/>
    </source>
</evidence>
<evidence type="ECO:0000256" key="7">
    <source>
        <dbReference type="ARBA" id="ARBA00022989"/>
    </source>
</evidence>
<accession>X1CDW5</accession>
<dbReference type="PROSITE" id="PS00874">
    <property type="entry name" value="T2SP_F"/>
    <property type="match status" value="1"/>
</dbReference>
<dbReference type="FunFam" id="1.20.81.30:FF:000001">
    <property type="entry name" value="Type II secretion system protein F"/>
    <property type="match status" value="1"/>
</dbReference>
<dbReference type="PANTHER" id="PTHR30012">
    <property type="entry name" value="GENERAL SECRETION PATHWAY PROTEIN"/>
    <property type="match status" value="1"/>
</dbReference>
<keyword evidence="6 9" id="KW-0812">Transmembrane</keyword>
<feature type="transmembrane region" description="Helical" evidence="9">
    <location>
        <begin position="98"/>
        <end position="117"/>
    </location>
</feature>
<keyword evidence="8 9" id="KW-0472">Membrane</keyword>
<evidence type="ECO:0000256" key="2">
    <source>
        <dbReference type="ARBA" id="ARBA00005745"/>
    </source>
</evidence>
<dbReference type="InterPro" id="IPR003004">
    <property type="entry name" value="GspF/PilC"/>
</dbReference>
<name>X1CDW5_9ZZZZ</name>
<evidence type="ECO:0000256" key="5">
    <source>
        <dbReference type="ARBA" id="ARBA00022519"/>
    </source>
</evidence>
<keyword evidence="4" id="KW-1003">Cell membrane</keyword>
<evidence type="ECO:0000259" key="10">
    <source>
        <dbReference type="Pfam" id="PF00482"/>
    </source>
</evidence>
<reference evidence="11" key="1">
    <citation type="journal article" date="2014" name="Front. Microbiol.">
        <title>High frequency of phylogenetically diverse reductive dehalogenase-homologous genes in deep subseafloor sedimentary metagenomes.</title>
        <authorList>
            <person name="Kawai M."/>
            <person name="Futagami T."/>
            <person name="Toyoda A."/>
            <person name="Takaki Y."/>
            <person name="Nishi S."/>
            <person name="Hori S."/>
            <person name="Arai W."/>
            <person name="Tsubouchi T."/>
            <person name="Morono Y."/>
            <person name="Uchiyama I."/>
            <person name="Ito T."/>
            <person name="Fujiyama A."/>
            <person name="Inagaki F."/>
            <person name="Takami H."/>
        </authorList>
    </citation>
    <scope>NUCLEOTIDE SEQUENCE</scope>
    <source>
        <strain evidence="11">Expedition CK06-06</strain>
    </source>
</reference>
<protein>
    <recommendedName>
        <fullName evidence="10">Type II secretion system protein GspF domain-containing protein</fullName>
    </recommendedName>
</protein>
<evidence type="ECO:0000256" key="1">
    <source>
        <dbReference type="ARBA" id="ARBA00004429"/>
    </source>
</evidence>
<feature type="transmembrane region" description="Helical" evidence="9">
    <location>
        <begin position="49"/>
        <end position="70"/>
    </location>
</feature>
<evidence type="ECO:0000256" key="4">
    <source>
        <dbReference type="ARBA" id="ARBA00022475"/>
    </source>
</evidence>
<gene>
    <name evidence="11" type="ORF">S01H4_44408</name>
</gene>
<feature type="domain" description="Type II secretion system protein GspF" evidence="10">
    <location>
        <begin position="2"/>
        <end position="68"/>
    </location>
</feature>
<dbReference type="Pfam" id="PF00482">
    <property type="entry name" value="T2SSF"/>
    <property type="match status" value="2"/>
</dbReference>
<comment type="similarity">
    <text evidence="2">Belongs to the GSP F family.</text>
</comment>
<organism evidence="11">
    <name type="scientific">marine sediment metagenome</name>
    <dbReference type="NCBI Taxonomy" id="412755"/>
    <lineage>
        <taxon>unclassified sequences</taxon>
        <taxon>metagenomes</taxon>
        <taxon>ecological metagenomes</taxon>
    </lineage>
</organism>
<evidence type="ECO:0000256" key="8">
    <source>
        <dbReference type="ARBA" id="ARBA00023136"/>
    </source>
</evidence>
<dbReference type="GO" id="GO:0009306">
    <property type="term" value="P:protein secretion"/>
    <property type="evidence" value="ECO:0007669"/>
    <property type="project" value="InterPro"/>
</dbReference>
<dbReference type="EMBL" id="BART01024621">
    <property type="protein sequence ID" value="GAG91332.1"/>
    <property type="molecule type" value="Genomic_DNA"/>
</dbReference>
<keyword evidence="3" id="KW-0813">Transport</keyword>
<proteinExistence type="inferred from homology"/>
<dbReference type="GO" id="GO:0005886">
    <property type="term" value="C:plasma membrane"/>
    <property type="evidence" value="ECO:0007669"/>
    <property type="project" value="UniProtKB-SubCell"/>
</dbReference>
<keyword evidence="7 9" id="KW-1133">Transmembrane helix</keyword>
<dbReference type="PANTHER" id="PTHR30012:SF0">
    <property type="entry name" value="TYPE II SECRETION SYSTEM PROTEIN F-RELATED"/>
    <property type="match status" value="1"/>
</dbReference>
<feature type="transmembrane region" description="Helical" evidence="9">
    <location>
        <begin position="251"/>
        <end position="275"/>
    </location>
</feature>
<dbReference type="Gene3D" id="1.20.81.30">
    <property type="entry name" value="Type II secretion system (T2SS), domain F"/>
    <property type="match status" value="2"/>
</dbReference>
<dbReference type="InterPro" id="IPR001992">
    <property type="entry name" value="T2SS_GspF/T4SS_PilC_CS"/>
</dbReference>
<comment type="caution">
    <text evidence="11">The sequence shown here is derived from an EMBL/GenBank/DDBJ whole genome shotgun (WGS) entry which is preliminary data.</text>
</comment>
<dbReference type="InterPro" id="IPR042094">
    <property type="entry name" value="T2SS_GspF_sf"/>
</dbReference>
<sequence>EIFPPIYRRSLSVGEQTGSIEIVLRQVADYMEREVITSKKVKNALRYPVIVSIVAVIVIGVLVAFVLPAFTELYSSFGVELPLPTRMLIAAVDGLRSYGLYLVVAAAIAIAFAIAYIKTPTGMYNWHRLLLRLPLLGQLVHLNELARCCRSMSLLFRAGLPLPEIMSLVIQSSDNKVVAEALTEVRQDMLKGEGLSQPMANNKLFLPMMVQMVKVGEETGNLDTTLISIAQGFETWAEDKTQSLVGLIQPAMTLIIGLVVAFIALSLVSAMYSVYGQVL</sequence>
<dbReference type="InterPro" id="IPR018076">
    <property type="entry name" value="T2SS_GspF_dom"/>
</dbReference>
<dbReference type="AlphaFoldDB" id="X1CDW5"/>
<evidence type="ECO:0000256" key="3">
    <source>
        <dbReference type="ARBA" id="ARBA00022448"/>
    </source>
</evidence>
<feature type="non-terminal residue" evidence="11">
    <location>
        <position position="1"/>
    </location>
</feature>
<evidence type="ECO:0000313" key="11">
    <source>
        <dbReference type="EMBL" id="GAG91332.1"/>
    </source>
</evidence>
<feature type="domain" description="Type II secretion system protein GspF" evidence="10">
    <location>
        <begin position="149"/>
        <end position="268"/>
    </location>
</feature>